<dbReference type="EMBL" id="HBIR01046359">
    <property type="protein sequence ID" value="CAE0580556.1"/>
    <property type="molecule type" value="Transcribed_RNA"/>
</dbReference>
<accession>A0A7S3TCK5</accession>
<dbReference type="AlphaFoldDB" id="A0A7S3TCK5"/>
<evidence type="ECO:0000256" key="1">
    <source>
        <dbReference type="SAM" id="SignalP"/>
    </source>
</evidence>
<keyword evidence="1" id="KW-0732">Signal</keyword>
<sequence length="156" mass="17831">MSFFLALVNWAFHAFIELDASGRHLPHVNALTILDGQDDNFGEDDHMAHHYENPIAHARSRHDAWRARIMPELKANRASIFKEISIVELGILTLLGQFERIAERHYVDFSGELSTAQVAEMLRRRARTKESTHEEYLAWEAETEAALLASPPPKDD</sequence>
<evidence type="ECO:0000313" key="2">
    <source>
        <dbReference type="EMBL" id="CAE0580556.1"/>
    </source>
</evidence>
<protein>
    <submittedName>
        <fullName evidence="2">Uncharacterized protein</fullName>
    </submittedName>
</protein>
<feature type="chain" id="PRO_5030850520" evidence="1">
    <location>
        <begin position="23"/>
        <end position="156"/>
    </location>
</feature>
<gene>
    <name evidence="2" type="ORF">EHUX00137_LOCUS36212</name>
</gene>
<reference evidence="2" key="1">
    <citation type="submission" date="2021-01" db="EMBL/GenBank/DDBJ databases">
        <authorList>
            <person name="Corre E."/>
            <person name="Pelletier E."/>
            <person name="Niang G."/>
            <person name="Scheremetjew M."/>
            <person name="Finn R."/>
            <person name="Kale V."/>
            <person name="Holt S."/>
            <person name="Cochrane G."/>
            <person name="Meng A."/>
            <person name="Brown T."/>
            <person name="Cohen L."/>
        </authorList>
    </citation>
    <scope>NUCLEOTIDE SEQUENCE</scope>
    <source>
        <strain evidence="2">379</strain>
    </source>
</reference>
<organism evidence="2">
    <name type="scientific">Emiliania huxleyi</name>
    <name type="common">Coccolithophore</name>
    <name type="synonym">Pontosphaera huxleyi</name>
    <dbReference type="NCBI Taxonomy" id="2903"/>
    <lineage>
        <taxon>Eukaryota</taxon>
        <taxon>Haptista</taxon>
        <taxon>Haptophyta</taxon>
        <taxon>Prymnesiophyceae</taxon>
        <taxon>Isochrysidales</taxon>
        <taxon>Noelaerhabdaceae</taxon>
        <taxon>Emiliania</taxon>
    </lineage>
</organism>
<proteinExistence type="predicted"/>
<name>A0A7S3TCK5_EMIHU</name>
<feature type="signal peptide" evidence="1">
    <location>
        <begin position="1"/>
        <end position="22"/>
    </location>
</feature>